<gene>
    <name evidence="2" type="ORF">GCM10007925_24090</name>
</gene>
<dbReference type="RefSeq" id="WP_051676454.1">
    <property type="nucleotide sequence ID" value="NZ_BSOO01000035.1"/>
</dbReference>
<sequence length="229" mass="23168">MKKALLLAAASMLITTAANAAPVGGTLTDNDHSANKVSYSGSSPDNFFEDADDNLTAKFTLRGEVTKTCAIQGVDEGSVGLSGTIDLGTIGISAGDDQAVGTLFMMTGPGTVQINSAAAGCNYTNQLSLSKDDIRGLVNNSGISYDSNQFQANIPYNAEASFTGVSSSAGAVAGTPQSVVVGYNANAASGNFGAWRSPLSIQVGVQQVTGKALIGGTYQGVLTLNLAII</sequence>
<keyword evidence="1" id="KW-0732">Signal</keyword>
<name>A0ABQ5Z9L3_9SPHN</name>
<protein>
    <submittedName>
        <fullName evidence="2">Uncharacterized protein</fullName>
    </submittedName>
</protein>
<keyword evidence="3" id="KW-1185">Reference proteome</keyword>
<evidence type="ECO:0000256" key="1">
    <source>
        <dbReference type="SAM" id="SignalP"/>
    </source>
</evidence>
<proteinExistence type="predicted"/>
<feature type="signal peptide" evidence="1">
    <location>
        <begin position="1"/>
        <end position="20"/>
    </location>
</feature>
<accession>A0ABQ5Z9L3</accession>
<dbReference type="Proteomes" id="UP001156703">
    <property type="component" value="Unassembled WGS sequence"/>
</dbReference>
<organism evidence="2 3">
    <name type="scientific">Sphingomonas astaxanthinifaciens DSM 22298</name>
    <dbReference type="NCBI Taxonomy" id="1123267"/>
    <lineage>
        <taxon>Bacteria</taxon>
        <taxon>Pseudomonadati</taxon>
        <taxon>Pseudomonadota</taxon>
        <taxon>Alphaproteobacteria</taxon>
        <taxon>Sphingomonadales</taxon>
        <taxon>Sphingomonadaceae</taxon>
        <taxon>Sphingomonas</taxon>
    </lineage>
</organism>
<comment type="caution">
    <text evidence="2">The sequence shown here is derived from an EMBL/GenBank/DDBJ whole genome shotgun (WGS) entry which is preliminary data.</text>
</comment>
<evidence type="ECO:0000313" key="2">
    <source>
        <dbReference type="EMBL" id="GLR48690.1"/>
    </source>
</evidence>
<reference evidence="3" key="1">
    <citation type="journal article" date="2019" name="Int. J. Syst. Evol. Microbiol.">
        <title>The Global Catalogue of Microorganisms (GCM) 10K type strain sequencing project: providing services to taxonomists for standard genome sequencing and annotation.</title>
        <authorList>
            <consortium name="The Broad Institute Genomics Platform"/>
            <consortium name="The Broad Institute Genome Sequencing Center for Infectious Disease"/>
            <person name="Wu L."/>
            <person name="Ma J."/>
        </authorList>
    </citation>
    <scope>NUCLEOTIDE SEQUENCE [LARGE SCALE GENOMIC DNA]</scope>
    <source>
        <strain evidence="3">NBRC 102146</strain>
    </source>
</reference>
<dbReference type="EMBL" id="BSOO01000035">
    <property type="protein sequence ID" value="GLR48690.1"/>
    <property type="molecule type" value="Genomic_DNA"/>
</dbReference>
<evidence type="ECO:0000313" key="3">
    <source>
        <dbReference type="Proteomes" id="UP001156703"/>
    </source>
</evidence>
<feature type="chain" id="PRO_5046734410" evidence="1">
    <location>
        <begin position="21"/>
        <end position="229"/>
    </location>
</feature>